<dbReference type="EMBL" id="JAMSHJ010000002">
    <property type="protein sequence ID" value="KAI5435924.1"/>
    <property type="molecule type" value="Genomic_DNA"/>
</dbReference>
<comment type="similarity">
    <text evidence="1">Belongs to the peptidase S10 family.</text>
</comment>
<organism evidence="2 3">
    <name type="scientific">Pisum sativum</name>
    <name type="common">Garden pea</name>
    <name type="synonym">Lathyrus oleraceus</name>
    <dbReference type="NCBI Taxonomy" id="3888"/>
    <lineage>
        <taxon>Eukaryota</taxon>
        <taxon>Viridiplantae</taxon>
        <taxon>Streptophyta</taxon>
        <taxon>Embryophyta</taxon>
        <taxon>Tracheophyta</taxon>
        <taxon>Spermatophyta</taxon>
        <taxon>Magnoliopsida</taxon>
        <taxon>eudicotyledons</taxon>
        <taxon>Gunneridae</taxon>
        <taxon>Pentapetalae</taxon>
        <taxon>rosids</taxon>
        <taxon>fabids</taxon>
        <taxon>Fabales</taxon>
        <taxon>Fabaceae</taxon>
        <taxon>Papilionoideae</taxon>
        <taxon>50 kb inversion clade</taxon>
        <taxon>NPAAA clade</taxon>
        <taxon>Hologalegina</taxon>
        <taxon>IRL clade</taxon>
        <taxon>Fabeae</taxon>
        <taxon>Lathyrus</taxon>
    </lineage>
</organism>
<name>A0A9D5BB17_PEA</name>
<dbReference type="GO" id="GO:0006508">
    <property type="term" value="P:proteolysis"/>
    <property type="evidence" value="ECO:0007669"/>
    <property type="project" value="InterPro"/>
</dbReference>
<protein>
    <submittedName>
        <fullName evidence="2">Uncharacterized protein</fullName>
    </submittedName>
</protein>
<dbReference type="Gene3D" id="3.40.50.1820">
    <property type="entry name" value="alpha/beta hydrolase"/>
    <property type="match status" value="1"/>
</dbReference>
<gene>
    <name evidence="2" type="ORF">KIW84_022377</name>
</gene>
<dbReference type="Pfam" id="PF00450">
    <property type="entry name" value="Peptidase_S10"/>
    <property type="match status" value="1"/>
</dbReference>
<proteinExistence type="inferred from homology"/>
<evidence type="ECO:0000256" key="1">
    <source>
        <dbReference type="ARBA" id="ARBA00009431"/>
    </source>
</evidence>
<dbReference type="GO" id="GO:0004185">
    <property type="term" value="F:serine-type carboxypeptidase activity"/>
    <property type="evidence" value="ECO:0007669"/>
    <property type="project" value="InterPro"/>
</dbReference>
<evidence type="ECO:0000313" key="2">
    <source>
        <dbReference type="EMBL" id="KAI5435924.1"/>
    </source>
</evidence>
<keyword evidence="3" id="KW-1185">Reference proteome</keyword>
<dbReference type="AlphaFoldDB" id="A0A9D5BB17"/>
<reference evidence="2 3" key="1">
    <citation type="journal article" date="2022" name="Nat. Genet.">
        <title>Improved pea reference genome and pan-genome highlight genomic features and evolutionary characteristics.</title>
        <authorList>
            <person name="Yang T."/>
            <person name="Liu R."/>
            <person name="Luo Y."/>
            <person name="Hu S."/>
            <person name="Wang D."/>
            <person name="Wang C."/>
            <person name="Pandey M.K."/>
            <person name="Ge S."/>
            <person name="Xu Q."/>
            <person name="Li N."/>
            <person name="Li G."/>
            <person name="Huang Y."/>
            <person name="Saxena R.K."/>
            <person name="Ji Y."/>
            <person name="Li M."/>
            <person name="Yan X."/>
            <person name="He Y."/>
            <person name="Liu Y."/>
            <person name="Wang X."/>
            <person name="Xiang C."/>
            <person name="Varshney R.K."/>
            <person name="Ding H."/>
            <person name="Gao S."/>
            <person name="Zong X."/>
        </authorList>
    </citation>
    <scope>NUCLEOTIDE SEQUENCE [LARGE SCALE GENOMIC DNA]</scope>
    <source>
        <strain evidence="2 3">cv. Zhongwan 6</strain>
    </source>
</reference>
<comment type="caution">
    <text evidence="2">The sequence shown here is derived from an EMBL/GenBank/DDBJ whole genome shotgun (WGS) entry which is preliminary data.</text>
</comment>
<evidence type="ECO:0000313" key="3">
    <source>
        <dbReference type="Proteomes" id="UP001058974"/>
    </source>
</evidence>
<dbReference type="SUPFAM" id="SSF53474">
    <property type="entry name" value="alpha/beta-Hydrolases"/>
    <property type="match status" value="1"/>
</dbReference>
<dbReference type="InterPro" id="IPR001563">
    <property type="entry name" value="Peptidase_S10"/>
</dbReference>
<dbReference type="Gramene" id="Psat02G0237700-T1">
    <property type="protein sequence ID" value="KAI5435924.1"/>
    <property type="gene ID" value="KIW84_022377"/>
</dbReference>
<dbReference type="InterPro" id="IPR029058">
    <property type="entry name" value="AB_hydrolase_fold"/>
</dbReference>
<dbReference type="Proteomes" id="UP001058974">
    <property type="component" value="Chromosome 2"/>
</dbReference>
<sequence>MEWSGQKEFVASPEVPFIVDDSEAGVLKNHGTLSFLKVHDADHMVPMDRPKASLEMLKKWTQGTLSISGTEEEETNVPSRERVNLRRIILIVCSVSFESPQGFKAINGVPFQVPKPVALFGAPSRVSKFPCNHCVSLPFSPGTLLKWAFEI</sequence>
<accession>A0A9D5BB17</accession>